<dbReference type="Proteomes" id="UP000663861">
    <property type="component" value="Unassembled WGS sequence"/>
</dbReference>
<keyword evidence="2" id="KW-0732">Signal</keyword>
<comment type="caution">
    <text evidence="3">The sequence shown here is derived from an EMBL/GenBank/DDBJ whole genome shotgun (WGS) entry which is preliminary data.</text>
</comment>
<accession>A0A8H3GFW2</accession>
<evidence type="ECO:0000313" key="3">
    <source>
        <dbReference type="EMBL" id="CAE6447828.1"/>
    </source>
</evidence>
<feature type="signal peptide" evidence="2">
    <location>
        <begin position="1"/>
        <end position="20"/>
    </location>
</feature>
<dbReference type="AlphaFoldDB" id="A0A8H3GFW2"/>
<feature type="chain" id="PRO_5034603763" evidence="2">
    <location>
        <begin position="21"/>
        <end position="308"/>
    </location>
</feature>
<reference evidence="3" key="1">
    <citation type="submission" date="2021-01" db="EMBL/GenBank/DDBJ databases">
        <authorList>
            <person name="Kaushik A."/>
        </authorList>
    </citation>
    <scope>NUCLEOTIDE SEQUENCE</scope>
    <source>
        <strain evidence="3">AG4-RS23</strain>
    </source>
</reference>
<protein>
    <submittedName>
        <fullName evidence="3">Uncharacterized protein</fullName>
    </submittedName>
</protein>
<evidence type="ECO:0000256" key="1">
    <source>
        <dbReference type="SAM" id="MobiDB-lite"/>
    </source>
</evidence>
<organism evidence="3 4">
    <name type="scientific">Rhizoctonia solani</name>
    <dbReference type="NCBI Taxonomy" id="456999"/>
    <lineage>
        <taxon>Eukaryota</taxon>
        <taxon>Fungi</taxon>
        <taxon>Dikarya</taxon>
        <taxon>Basidiomycota</taxon>
        <taxon>Agaricomycotina</taxon>
        <taxon>Agaricomycetes</taxon>
        <taxon>Cantharellales</taxon>
        <taxon>Ceratobasidiaceae</taxon>
        <taxon>Rhizoctonia</taxon>
    </lineage>
</organism>
<evidence type="ECO:0000313" key="4">
    <source>
        <dbReference type="Proteomes" id="UP000663861"/>
    </source>
</evidence>
<dbReference type="OrthoDB" id="2121828at2759"/>
<evidence type="ECO:0000256" key="2">
    <source>
        <dbReference type="SAM" id="SignalP"/>
    </source>
</evidence>
<proteinExistence type="predicted"/>
<dbReference type="EMBL" id="CAJMWY010000801">
    <property type="protein sequence ID" value="CAE6447828.1"/>
    <property type="molecule type" value="Genomic_DNA"/>
</dbReference>
<gene>
    <name evidence="3" type="ORF">RDB_LOCUS50643</name>
</gene>
<feature type="region of interest" description="Disordered" evidence="1">
    <location>
        <begin position="58"/>
        <end position="79"/>
    </location>
</feature>
<name>A0A8H3GFW2_9AGAM</name>
<sequence>MRISISSFITLAIAASGIAAQPSKRLVSVNPPPSQNARVDLKALPPVDVTPITNAKRFSQGLPPLSPVKRKPHRGGPHRDGGYHHVGTPVEFAPRAQTSSSPAVTVKCNILVKTSGGSSLGYMSPVFNDYGEYGTPQSSQTGALEVSFPNTATSGSAAGPLDLLATNNADTINSFPYLSAAIGFMSDGDDLGPGNANYVVITGNSGSTGSGSTPSSSTGNSYVTRTGMSANSETTVWTYDPATQDIRVVWTNTDGSSVPTNLIYFVDTDPSDGDANTLVAAGDVAAFRGLFGCTDTCPEVTLTCVPPA</sequence>